<organism evidence="9 10">
    <name type="scientific">Malassezia equina</name>
    <dbReference type="NCBI Taxonomy" id="1381935"/>
    <lineage>
        <taxon>Eukaryota</taxon>
        <taxon>Fungi</taxon>
        <taxon>Dikarya</taxon>
        <taxon>Basidiomycota</taxon>
        <taxon>Ustilaginomycotina</taxon>
        <taxon>Malasseziomycetes</taxon>
        <taxon>Malasseziales</taxon>
        <taxon>Malasseziaceae</taxon>
        <taxon>Malassezia</taxon>
    </lineage>
</organism>
<dbReference type="Pfam" id="PF00096">
    <property type="entry name" value="zf-C2H2"/>
    <property type="match status" value="2"/>
</dbReference>
<evidence type="ECO:0000256" key="5">
    <source>
        <dbReference type="ARBA" id="ARBA00022833"/>
    </source>
</evidence>
<evidence type="ECO:0000256" key="4">
    <source>
        <dbReference type="ARBA" id="ARBA00022771"/>
    </source>
</evidence>
<dbReference type="FunFam" id="3.30.160.60:FF:000145">
    <property type="entry name" value="Zinc finger protein 574"/>
    <property type="match status" value="1"/>
</dbReference>
<sequence>MSFVFPELLQNELWPPVEFSSHTRATVPAFDNDKVSQPTPTGSRISESWPHVDEDVRLFLNSERMARALGEWDGSMLDPIEQDRARERAKASDHARWNSDALHAAGPDLPMGHAPLYAEPSLSVAKPPDVPMGPYASHLGLAHSRTLYPPTPPIVSYPGSDLPLPLGDPASRDYFPSSSTGKPAQVPRLVEDSDLVWPPRSRPRVQEMAPEQRDTRKRDKIRPFVCLHCSQSFTRKHDLVRHARVHSGDRPYVCRVCQKGFPRSDALRRHIRIEHATHESYFASKDPDVLVISERELPTQPDS</sequence>
<dbReference type="GO" id="GO:0005634">
    <property type="term" value="C:nucleus"/>
    <property type="evidence" value="ECO:0007669"/>
    <property type="project" value="UniProtKB-SubCell"/>
</dbReference>
<name>A0AAF0J3L3_9BASI</name>
<proteinExistence type="predicted"/>
<evidence type="ECO:0000313" key="9">
    <source>
        <dbReference type="EMBL" id="WFD23095.1"/>
    </source>
</evidence>
<dbReference type="GO" id="GO:0000981">
    <property type="term" value="F:DNA-binding transcription factor activity, RNA polymerase II-specific"/>
    <property type="evidence" value="ECO:0007669"/>
    <property type="project" value="TreeGrafter"/>
</dbReference>
<dbReference type="AlphaFoldDB" id="A0AAF0J3L3"/>
<feature type="domain" description="C2H2-type" evidence="8">
    <location>
        <begin position="224"/>
        <end position="251"/>
    </location>
</feature>
<accession>A0AAF0J3L3</accession>
<dbReference type="PANTHER" id="PTHR24394">
    <property type="entry name" value="ZINC FINGER PROTEIN"/>
    <property type="match status" value="1"/>
</dbReference>
<dbReference type="SMART" id="SM00355">
    <property type="entry name" value="ZnF_C2H2"/>
    <property type="match status" value="2"/>
</dbReference>
<comment type="subcellular location">
    <subcellularLocation>
        <location evidence="1">Nucleus</location>
    </subcellularLocation>
</comment>
<protein>
    <recommendedName>
        <fullName evidence="8">C2H2-type domain-containing protein</fullName>
    </recommendedName>
</protein>
<feature type="domain" description="C2H2-type" evidence="8">
    <location>
        <begin position="252"/>
        <end position="280"/>
    </location>
</feature>
<evidence type="ECO:0000313" key="10">
    <source>
        <dbReference type="Proteomes" id="UP001214415"/>
    </source>
</evidence>
<evidence type="ECO:0000256" key="1">
    <source>
        <dbReference type="ARBA" id="ARBA00004123"/>
    </source>
</evidence>
<reference evidence="9" key="1">
    <citation type="submission" date="2023-03" db="EMBL/GenBank/DDBJ databases">
        <title>Mating type loci evolution in Malassezia.</title>
        <authorList>
            <person name="Coelho M.A."/>
        </authorList>
    </citation>
    <scope>NUCLEOTIDE SEQUENCE</scope>
    <source>
        <strain evidence="9">CBS 12830</strain>
    </source>
</reference>
<dbReference type="SUPFAM" id="SSF57667">
    <property type="entry name" value="beta-beta-alpha zinc fingers"/>
    <property type="match status" value="1"/>
</dbReference>
<dbReference type="EMBL" id="CP119902">
    <property type="protein sequence ID" value="WFD23095.1"/>
    <property type="molecule type" value="Genomic_DNA"/>
</dbReference>
<evidence type="ECO:0000256" key="7">
    <source>
        <dbReference type="PROSITE-ProRule" id="PRU00042"/>
    </source>
</evidence>
<evidence type="ECO:0000259" key="8">
    <source>
        <dbReference type="PROSITE" id="PS50157"/>
    </source>
</evidence>
<evidence type="ECO:0000256" key="3">
    <source>
        <dbReference type="ARBA" id="ARBA00022737"/>
    </source>
</evidence>
<dbReference type="PROSITE" id="PS50157">
    <property type="entry name" value="ZINC_FINGER_C2H2_2"/>
    <property type="match status" value="2"/>
</dbReference>
<keyword evidence="4 7" id="KW-0863">Zinc-finger</keyword>
<dbReference type="Gene3D" id="3.30.160.60">
    <property type="entry name" value="Classic Zinc Finger"/>
    <property type="match status" value="2"/>
</dbReference>
<keyword evidence="3" id="KW-0677">Repeat</keyword>
<dbReference type="Proteomes" id="UP001214415">
    <property type="component" value="Chromosome 3"/>
</dbReference>
<gene>
    <name evidence="9" type="ORF">MEQU1_001779</name>
</gene>
<keyword evidence="10" id="KW-1185">Reference proteome</keyword>
<keyword evidence="6" id="KW-0539">Nucleus</keyword>
<dbReference type="PROSITE" id="PS00028">
    <property type="entry name" value="ZINC_FINGER_C2H2_1"/>
    <property type="match status" value="2"/>
</dbReference>
<dbReference type="PANTHER" id="PTHR24394:SF44">
    <property type="entry name" value="ZINC FINGER PROTEIN 271-LIKE"/>
    <property type="match status" value="1"/>
</dbReference>
<keyword evidence="2" id="KW-0479">Metal-binding</keyword>
<dbReference type="GO" id="GO:0008270">
    <property type="term" value="F:zinc ion binding"/>
    <property type="evidence" value="ECO:0007669"/>
    <property type="project" value="UniProtKB-KW"/>
</dbReference>
<keyword evidence="5" id="KW-0862">Zinc</keyword>
<dbReference type="InterPro" id="IPR036236">
    <property type="entry name" value="Znf_C2H2_sf"/>
</dbReference>
<evidence type="ECO:0000256" key="6">
    <source>
        <dbReference type="ARBA" id="ARBA00023242"/>
    </source>
</evidence>
<evidence type="ECO:0000256" key="2">
    <source>
        <dbReference type="ARBA" id="ARBA00022723"/>
    </source>
</evidence>
<dbReference type="FunFam" id="3.30.160.60:FF:000065">
    <property type="entry name" value="B-cell CLL/lymphoma 6, member B"/>
    <property type="match status" value="1"/>
</dbReference>
<dbReference type="InterPro" id="IPR013087">
    <property type="entry name" value="Znf_C2H2_type"/>
</dbReference>